<keyword evidence="1" id="KW-0472">Membrane</keyword>
<comment type="caution">
    <text evidence="2">The sequence shown here is derived from an EMBL/GenBank/DDBJ whole genome shotgun (WGS) entry which is preliminary data.</text>
</comment>
<feature type="non-terminal residue" evidence="2">
    <location>
        <position position="1"/>
    </location>
</feature>
<evidence type="ECO:0000313" key="2">
    <source>
        <dbReference type="EMBL" id="CAG8651608.1"/>
    </source>
</evidence>
<protein>
    <submittedName>
        <fullName evidence="2">6902_t:CDS:1</fullName>
    </submittedName>
</protein>
<reference evidence="2" key="1">
    <citation type="submission" date="2021-06" db="EMBL/GenBank/DDBJ databases">
        <authorList>
            <person name="Kallberg Y."/>
            <person name="Tangrot J."/>
            <person name="Rosling A."/>
        </authorList>
    </citation>
    <scope>NUCLEOTIDE SEQUENCE</scope>
    <source>
        <strain evidence="2">IA702</strain>
    </source>
</reference>
<evidence type="ECO:0000256" key="1">
    <source>
        <dbReference type="SAM" id="Phobius"/>
    </source>
</evidence>
<keyword evidence="1" id="KW-1133">Transmembrane helix</keyword>
<gene>
    <name evidence="2" type="ORF">POCULU_LOCUS9979</name>
</gene>
<keyword evidence="1" id="KW-0812">Transmembrane</keyword>
<accession>A0A9N9H644</accession>
<keyword evidence="3" id="KW-1185">Reference proteome</keyword>
<feature type="non-terminal residue" evidence="2">
    <location>
        <position position="212"/>
    </location>
</feature>
<feature type="transmembrane region" description="Helical" evidence="1">
    <location>
        <begin position="101"/>
        <end position="119"/>
    </location>
</feature>
<dbReference type="Proteomes" id="UP000789572">
    <property type="component" value="Unassembled WGS sequence"/>
</dbReference>
<organism evidence="2 3">
    <name type="scientific">Paraglomus occultum</name>
    <dbReference type="NCBI Taxonomy" id="144539"/>
    <lineage>
        <taxon>Eukaryota</taxon>
        <taxon>Fungi</taxon>
        <taxon>Fungi incertae sedis</taxon>
        <taxon>Mucoromycota</taxon>
        <taxon>Glomeromycotina</taxon>
        <taxon>Glomeromycetes</taxon>
        <taxon>Paraglomerales</taxon>
        <taxon>Paraglomeraceae</taxon>
        <taxon>Paraglomus</taxon>
    </lineage>
</organism>
<dbReference type="OrthoDB" id="423313at2759"/>
<name>A0A9N9H644_9GLOM</name>
<sequence>NPAFPKSTPQTGLINPRIAQINPKRSHFPAPQIIQKINLNLEKRTAPLALTPPTVPACVYPRTLSSSSGKMAKSLLPIHYPNVQHYSTNKLHDRVWRTKKFRILSTTLLIFLSSLWAVANFSGAHFNFDTLRPYRNNAAAMAAVSALGEGGEEGIQALEVQTHEFLYGKGHHFGINDMFVDEEDDYDYEWGFWDSSRGKAKNEDKNLDKASE</sequence>
<dbReference type="EMBL" id="CAJVPJ010004396">
    <property type="protein sequence ID" value="CAG8651608.1"/>
    <property type="molecule type" value="Genomic_DNA"/>
</dbReference>
<proteinExistence type="predicted"/>
<evidence type="ECO:0000313" key="3">
    <source>
        <dbReference type="Proteomes" id="UP000789572"/>
    </source>
</evidence>
<dbReference type="AlphaFoldDB" id="A0A9N9H644"/>